<evidence type="ECO:0000313" key="7">
    <source>
        <dbReference type="EMBL" id="OXA52880.1"/>
    </source>
</evidence>
<dbReference type="PANTHER" id="PTHR16007">
    <property type="entry name" value="EPIDIDYMAL MEMBRANE PROTEIN E9-RELATED"/>
    <property type="match status" value="1"/>
</dbReference>
<dbReference type="InterPro" id="IPR006904">
    <property type="entry name" value="DUF716"/>
</dbReference>
<evidence type="ECO:0000256" key="2">
    <source>
        <dbReference type="ARBA" id="ARBA00006948"/>
    </source>
</evidence>
<feature type="transmembrane region" description="Helical" evidence="6">
    <location>
        <begin position="149"/>
        <end position="167"/>
    </location>
</feature>
<organism evidence="7 8">
    <name type="scientific">Folsomia candida</name>
    <name type="common">Springtail</name>
    <dbReference type="NCBI Taxonomy" id="158441"/>
    <lineage>
        <taxon>Eukaryota</taxon>
        <taxon>Metazoa</taxon>
        <taxon>Ecdysozoa</taxon>
        <taxon>Arthropoda</taxon>
        <taxon>Hexapoda</taxon>
        <taxon>Collembola</taxon>
        <taxon>Entomobryomorpha</taxon>
        <taxon>Isotomoidea</taxon>
        <taxon>Isotomidae</taxon>
        <taxon>Proisotominae</taxon>
        <taxon>Folsomia</taxon>
    </lineage>
</organism>
<proteinExistence type="inferred from homology"/>
<dbReference type="GO" id="GO:0016020">
    <property type="term" value="C:membrane"/>
    <property type="evidence" value="ECO:0007669"/>
    <property type="project" value="UniProtKB-SubCell"/>
</dbReference>
<feature type="transmembrane region" description="Helical" evidence="6">
    <location>
        <begin position="12"/>
        <end position="31"/>
    </location>
</feature>
<comment type="caution">
    <text evidence="7">The sequence shown here is derived from an EMBL/GenBank/DDBJ whole genome shotgun (WGS) entry which is preliminary data.</text>
</comment>
<dbReference type="Pfam" id="PF04819">
    <property type="entry name" value="DUF716"/>
    <property type="match status" value="1"/>
</dbReference>
<dbReference type="EMBL" id="LNIX01000006">
    <property type="protein sequence ID" value="OXA52880.1"/>
    <property type="molecule type" value="Genomic_DNA"/>
</dbReference>
<evidence type="ECO:0000256" key="4">
    <source>
        <dbReference type="ARBA" id="ARBA00022989"/>
    </source>
</evidence>
<keyword evidence="5 6" id="KW-0472">Membrane</keyword>
<protein>
    <submittedName>
        <fullName evidence="7">Transmembrane protein 45B</fullName>
    </submittedName>
</protein>
<dbReference type="InterPro" id="IPR042127">
    <property type="entry name" value="TMEM45"/>
</dbReference>
<name>A0A226E6A5_FOLCA</name>
<keyword evidence="3 6" id="KW-0812">Transmembrane</keyword>
<feature type="transmembrane region" description="Helical" evidence="6">
    <location>
        <begin position="212"/>
        <end position="239"/>
    </location>
</feature>
<evidence type="ECO:0000256" key="1">
    <source>
        <dbReference type="ARBA" id="ARBA00004141"/>
    </source>
</evidence>
<comment type="similarity">
    <text evidence="2">Belongs to the TMEM45 family.</text>
</comment>
<dbReference type="AlphaFoldDB" id="A0A226E6A5"/>
<evidence type="ECO:0000256" key="6">
    <source>
        <dbReference type="SAM" id="Phobius"/>
    </source>
</evidence>
<comment type="subcellular location">
    <subcellularLocation>
        <location evidence="1">Membrane</location>
        <topology evidence="1">Multi-pass membrane protein</topology>
    </subcellularLocation>
</comment>
<feature type="transmembrane region" description="Helical" evidence="6">
    <location>
        <begin position="179"/>
        <end position="200"/>
    </location>
</feature>
<accession>A0A226E6A5</accession>
<keyword evidence="8" id="KW-1185">Reference proteome</keyword>
<feature type="transmembrane region" description="Helical" evidence="6">
    <location>
        <begin position="89"/>
        <end position="107"/>
    </location>
</feature>
<dbReference type="PANTHER" id="PTHR16007:SF15">
    <property type="entry name" value="TRANSMEMBRANE PROTEIN 45B"/>
    <property type="match status" value="1"/>
</dbReference>
<evidence type="ECO:0000256" key="5">
    <source>
        <dbReference type="ARBA" id="ARBA00023136"/>
    </source>
</evidence>
<sequence length="301" mass="34354">MGSFLGHVVPGTFFFAFALWWLYNVLNRYLLCRRFKPDSYRNSSTFRCACSKNIPIESILKVAATTIGILGEFATAFDKGKFTHWGNAQHITMFAFFGLNGVVDLLLHKGWLLPPKLDYVTAALAYAVEGFLFYNHLHGRTHMDIAVHMYLFYLTVACVVSILAEMFQPKNVMPALCRIFFTFLQGTWFYQIGFILYPPSGDKWDEEDHTQIMIITMIFTWHMVAILIMMLGVGSFMWLRILNSSNASLPMYQMVDTNDLPSSKEIYEGNGSSKHKFTNGHLPFDKSASIQHILDSDSEEA</sequence>
<dbReference type="Proteomes" id="UP000198287">
    <property type="component" value="Unassembled WGS sequence"/>
</dbReference>
<dbReference type="OrthoDB" id="551896at2759"/>
<reference evidence="7 8" key="1">
    <citation type="submission" date="2015-12" db="EMBL/GenBank/DDBJ databases">
        <title>The genome of Folsomia candida.</title>
        <authorList>
            <person name="Faddeeva A."/>
            <person name="Derks M.F."/>
            <person name="Anvar Y."/>
            <person name="Smit S."/>
            <person name="Van Straalen N."/>
            <person name="Roelofs D."/>
        </authorList>
    </citation>
    <scope>NUCLEOTIDE SEQUENCE [LARGE SCALE GENOMIC DNA]</scope>
    <source>
        <strain evidence="7 8">VU population</strain>
        <tissue evidence="7">Whole body</tissue>
    </source>
</reference>
<evidence type="ECO:0000256" key="3">
    <source>
        <dbReference type="ARBA" id="ARBA00022692"/>
    </source>
</evidence>
<keyword evidence="4 6" id="KW-1133">Transmembrane helix</keyword>
<dbReference type="OMA" id="HWEDLMN"/>
<evidence type="ECO:0000313" key="8">
    <source>
        <dbReference type="Proteomes" id="UP000198287"/>
    </source>
</evidence>
<gene>
    <name evidence="7" type="ORF">Fcan01_12449</name>
</gene>